<dbReference type="Proteomes" id="UP000186141">
    <property type="component" value="Unassembled WGS sequence"/>
</dbReference>
<protein>
    <recommendedName>
        <fullName evidence="10">Sensory/regulatory protein RpfC</fullName>
        <ecNumber evidence="2">2.7.13.3</ecNumber>
    </recommendedName>
</protein>
<dbReference type="SUPFAM" id="SSF47384">
    <property type="entry name" value="Homodimeric domain of signal transducing histidine kinase"/>
    <property type="match status" value="1"/>
</dbReference>
<dbReference type="OrthoDB" id="9801651at2"/>
<evidence type="ECO:0000313" key="16">
    <source>
        <dbReference type="Proteomes" id="UP000186141"/>
    </source>
</evidence>
<proteinExistence type="predicted"/>
<keyword evidence="12" id="KW-0472">Membrane</keyword>
<dbReference type="PANTHER" id="PTHR43047">
    <property type="entry name" value="TWO-COMPONENT HISTIDINE PROTEIN KINASE"/>
    <property type="match status" value="1"/>
</dbReference>
<dbReference type="SUPFAM" id="SSF55874">
    <property type="entry name" value="ATPase domain of HSP90 chaperone/DNA topoisomerase II/histidine kinase"/>
    <property type="match status" value="1"/>
</dbReference>
<evidence type="ECO:0000313" key="15">
    <source>
        <dbReference type="EMBL" id="SIS96723.1"/>
    </source>
</evidence>
<feature type="transmembrane region" description="Helical" evidence="12">
    <location>
        <begin position="152"/>
        <end position="173"/>
    </location>
</feature>
<dbReference type="PANTHER" id="PTHR43047:SF64">
    <property type="entry name" value="HISTIDINE KINASE CONTAINING CHEY-HOMOLOGOUS RECEIVER DOMAIN AND PAS DOMAIN-RELATED"/>
    <property type="match status" value="1"/>
</dbReference>
<keyword evidence="3 11" id="KW-0597">Phosphoprotein</keyword>
<dbReference type="InterPro" id="IPR003661">
    <property type="entry name" value="HisK_dim/P_dom"/>
</dbReference>
<dbReference type="InterPro" id="IPR005467">
    <property type="entry name" value="His_kinase_dom"/>
</dbReference>
<dbReference type="InterPro" id="IPR003594">
    <property type="entry name" value="HATPase_dom"/>
</dbReference>
<gene>
    <name evidence="15" type="ORF">SAMN05421774_103335</name>
</gene>
<comment type="subunit">
    <text evidence="9">At low DSF concentrations, interacts with RpfF.</text>
</comment>
<dbReference type="Pfam" id="PF02518">
    <property type="entry name" value="HATPase_c"/>
    <property type="match status" value="1"/>
</dbReference>
<dbReference type="RefSeq" id="WP_144038925.1">
    <property type="nucleotide sequence ID" value="NZ_BMEH01000003.1"/>
</dbReference>
<dbReference type="SUPFAM" id="SSF52172">
    <property type="entry name" value="CheY-like"/>
    <property type="match status" value="1"/>
</dbReference>
<dbReference type="EC" id="2.7.13.3" evidence="2"/>
<dbReference type="SMART" id="SM00388">
    <property type="entry name" value="HisKA"/>
    <property type="match status" value="1"/>
</dbReference>
<evidence type="ECO:0000256" key="8">
    <source>
        <dbReference type="ARBA" id="ARBA00023012"/>
    </source>
</evidence>
<evidence type="ECO:0000256" key="11">
    <source>
        <dbReference type="PROSITE-ProRule" id="PRU00169"/>
    </source>
</evidence>
<dbReference type="Gene3D" id="1.10.287.130">
    <property type="match status" value="1"/>
</dbReference>
<evidence type="ECO:0000256" key="1">
    <source>
        <dbReference type="ARBA" id="ARBA00000085"/>
    </source>
</evidence>
<sequence length="562" mass="60510">MPDQRSETGRLDRLRGHVVRYMLVYVWMHVVLTAAIAGGGGAGGAYVPMAVAALAVVSTLEWWRDPNGERVQLTIAASLALVVSFIVFQLSFHPWQPDAHMYFFAVYAGISAFCNARAIVIYGLVVMLHHLVLNFLLPNAVFLGGADLGRVVLHAVIVLVQGVVLAWLANLLVRTIEEADAANRAKTAFLANMSHEIRTPMNGVLGMAELLGETRLTPEQRGMLDTMRNSGEALLAVINDILDLARIEAGKATLDPQPFDPVALLRRIEALHRVSAQRKGVAFHLDLLPRDGTTRLGDETKLVQILNNLIGNAVKFTSDGEVRVTVDQAQDDSLHIIIADTGIGMTPDQLSRVFDEFEQADTSITRRFGGTGLGMPIVKRLVDVMGGTLRMDSTAGAGTQAYLTLPLPRCDLEIAPRPGPMTISRRSLSDIRLLVAEDNATNVVILKAMLASLGVAADFVGDGAQAVAASQSHTYDVLLLDINMPVMDGLTALARIHDMAGEGTAPRPPIAIAATANVMEDQVNAYIAAGFASVLGKPYKKADLQATLEMALCHMAERRLVA</sequence>
<evidence type="ECO:0000256" key="4">
    <source>
        <dbReference type="ARBA" id="ARBA00022679"/>
    </source>
</evidence>
<dbReference type="EMBL" id="FTOT01000003">
    <property type="protein sequence ID" value="SIS96723.1"/>
    <property type="molecule type" value="Genomic_DNA"/>
</dbReference>
<keyword evidence="7" id="KW-0067">ATP-binding</keyword>
<dbReference type="InterPro" id="IPR036097">
    <property type="entry name" value="HisK_dim/P_sf"/>
</dbReference>
<dbReference type="Pfam" id="PF00512">
    <property type="entry name" value="HisKA"/>
    <property type="match status" value="1"/>
</dbReference>
<evidence type="ECO:0000256" key="9">
    <source>
        <dbReference type="ARBA" id="ARBA00064003"/>
    </source>
</evidence>
<dbReference type="Gene3D" id="3.30.565.10">
    <property type="entry name" value="Histidine kinase-like ATPase, C-terminal domain"/>
    <property type="match status" value="1"/>
</dbReference>
<evidence type="ECO:0000256" key="5">
    <source>
        <dbReference type="ARBA" id="ARBA00022741"/>
    </source>
</evidence>
<evidence type="ECO:0000256" key="2">
    <source>
        <dbReference type="ARBA" id="ARBA00012438"/>
    </source>
</evidence>
<accession>A0A1N7NE87</accession>
<dbReference type="InterPro" id="IPR011006">
    <property type="entry name" value="CheY-like_superfamily"/>
</dbReference>
<keyword evidence="12" id="KW-0812">Transmembrane</keyword>
<dbReference type="CDD" id="cd17546">
    <property type="entry name" value="REC_hyHK_CKI1_RcsC-like"/>
    <property type="match status" value="1"/>
</dbReference>
<dbReference type="CDD" id="cd16922">
    <property type="entry name" value="HATPase_EvgS-ArcB-TorS-like"/>
    <property type="match status" value="1"/>
</dbReference>
<evidence type="ECO:0000259" key="13">
    <source>
        <dbReference type="PROSITE" id="PS50109"/>
    </source>
</evidence>
<feature type="transmembrane region" description="Helical" evidence="12">
    <location>
        <begin position="75"/>
        <end position="95"/>
    </location>
</feature>
<keyword evidence="12" id="KW-1133">Transmembrane helix</keyword>
<dbReference type="InterPro" id="IPR036890">
    <property type="entry name" value="HATPase_C_sf"/>
</dbReference>
<evidence type="ECO:0000256" key="10">
    <source>
        <dbReference type="ARBA" id="ARBA00068150"/>
    </source>
</evidence>
<reference evidence="15 16" key="1">
    <citation type="submission" date="2017-01" db="EMBL/GenBank/DDBJ databases">
        <authorList>
            <person name="Mah S.A."/>
            <person name="Swanson W.J."/>
            <person name="Moy G.W."/>
            <person name="Vacquier V.D."/>
        </authorList>
    </citation>
    <scope>NUCLEOTIDE SEQUENCE [LARGE SCALE GENOMIC DNA]</scope>
    <source>
        <strain evidence="15 16">DSM 26375</strain>
    </source>
</reference>
<organism evidence="15 16">
    <name type="scientific">Gemmobacter megaterium</name>
    <dbReference type="NCBI Taxonomy" id="1086013"/>
    <lineage>
        <taxon>Bacteria</taxon>
        <taxon>Pseudomonadati</taxon>
        <taxon>Pseudomonadota</taxon>
        <taxon>Alphaproteobacteria</taxon>
        <taxon>Rhodobacterales</taxon>
        <taxon>Paracoccaceae</taxon>
        <taxon>Gemmobacter</taxon>
    </lineage>
</organism>
<evidence type="ECO:0000256" key="3">
    <source>
        <dbReference type="ARBA" id="ARBA00022553"/>
    </source>
</evidence>
<evidence type="ECO:0000256" key="12">
    <source>
        <dbReference type="SAM" id="Phobius"/>
    </source>
</evidence>
<dbReference type="STRING" id="1086013.SAMN05421774_103335"/>
<keyword evidence="8" id="KW-0902">Two-component regulatory system</keyword>
<keyword evidence="6" id="KW-0418">Kinase</keyword>
<name>A0A1N7NE87_9RHOB</name>
<evidence type="ECO:0000259" key="14">
    <source>
        <dbReference type="PROSITE" id="PS50110"/>
    </source>
</evidence>
<feature type="domain" description="Response regulatory" evidence="14">
    <location>
        <begin position="432"/>
        <end position="552"/>
    </location>
</feature>
<dbReference type="PROSITE" id="PS50110">
    <property type="entry name" value="RESPONSE_REGULATORY"/>
    <property type="match status" value="1"/>
</dbReference>
<dbReference type="FunFam" id="3.30.565.10:FF:000010">
    <property type="entry name" value="Sensor histidine kinase RcsC"/>
    <property type="match status" value="1"/>
</dbReference>
<dbReference type="InterPro" id="IPR004358">
    <property type="entry name" value="Sig_transdc_His_kin-like_C"/>
</dbReference>
<dbReference type="InterPro" id="IPR001789">
    <property type="entry name" value="Sig_transdc_resp-reg_receiver"/>
</dbReference>
<dbReference type="Pfam" id="PF00072">
    <property type="entry name" value="Response_reg"/>
    <property type="match status" value="1"/>
</dbReference>
<dbReference type="FunFam" id="1.10.287.130:FF:000002">
    <property type="entry name" value="Two-component osmosensing histidine kinase"/>
    <property type="match status" value="1"/>
</dbReference>
<feature type="domain" description="Histidine kinase" evidence="13">
    <location>
        <begin position="192"/>
        <end position="409"/>
    </location>
</feature>
<dbReference type="GO" id="GO:0000155">
    <property type="term" value="F:phosphorelay sensor kinase activity"/>
    <property type="evidence" value="ECO:0007669"/>
    <property type="project" value="InterPro"/>
</dbReference>
<dbReference type="Gene3D" id="3.40.50.2300">
    <property type="match status" value="1"/>
</dbReference>
<feature type="modified residue" description="4-aspartylphosphate" evidence="11">
    <location>
        <position position="481"/>
    </location>
</feature>
<comment type="catalytic activity">
    <reaction evidence="1">
        <text>ATP + protein L-histidine = ADP + protein N-phospho-L-histidine.</text>
        <dbReference type="EC" id="2.7.13.3"/>
    </reaction>
</comment>
<dbReference type="SMART" id="SM00448">
    <property type="entry name" value="REC"/>
    <property type="match status" value="1"/>
</dbReference>
<keyword evidence="16" id="KW-1185">Reference proteome</keyword>
<dbReference type="GO" id="GO:0005524">
    <property type="term" value="F:ATP binding"/>
    <property type="evidence" value="ECO:0007669"/>
    <property type="project" value="UniProtKB-KW"/>
</dbReference>
<dbReference type="AlphaFoldDB" id="A0A1N7NE87"/>
<keyword evidence="4" id="KW-0808">Transferase</keyword>
<feature type="transmembrane region" description="Helical" evidence="12">
    <location>
        <begin position="21"/>
        <end position="39"/>
    </location>
</feature>
<dbReference type="SMART" id="SM00387">
    <property type="entry name" value="HATPase_c"/>
    <property type="match status" value="1"/>
</dbReference>
<dbReference type="CDD" id="cd00082">
    <property type="entry name" value="HisKA"/>
    <property type="match status" value="1"/>
</dbReference>
<feature type="transmembrane region" description="Helical" evidence="12">
    <location>
        <begin position="101"/>
        <end position="120"/>
    </location>
</feature>
<dbReference type="PROSITE" id="PS50109">
    <property type="entry name" value="HIS_KIN"/>
    <property type="match status" value="1"/>
</dbReference>
<evidence type="ECO:0000256" key="7">
    <source>
        <dbReference type="ARBA" id="ARBA00022840"/>
    </source>
</evidence>
<dbReference type="PRINTS" id="PR00344">
    <property type="entry name" value="BCTRLSENSOR"/>
</dbReference>
<evidence type="ECO:0000256" key="6">
    <source>
        <dbReference type="ARBA" id="ARBA00022777"/>
    </source>
</evidence>
<keyword evidence="5" id="KW-0547">Nucleotide-binding</keyword>